<dbReference type="OrthoDB" id="354304at2759"/>
<reference evidence="8 9" key="1">
    <citation type="submission" date="2020-04" db="EMBL/GenBank/DDBJ databases">
        <title>Plant Genome Project.</title>
        <authorList>
            <person name="Zhang R.-G."/>
        </authorList>
    </citation>
    <scope>NUCLEOTIDE SEQUENCE [LARGE SCALE GENOMIC DNA]</scope>
    <source>
        <strain evidence="8">YNK0</strain>
        <tissue evidence="8">Leaf</tissue>
    </source>
</reference>
<evidence type="ECO:0000256" key="7">
    <source>
        <dbReference type="PIRSR" id="PIRSR613078-3"/>
    </source>
</evidence>
<dbReference type="InterPro" id="IPR013078">
    <property type="entry name" value="His_Pase_superF_clade-1"/>
</dbReference>
<dbReference type="NCBIfam" id="NF002217">
    <property type="entry name" value="PRK01112.1"/>
    <property type="match status" value="1"/>
</dbReference>
<dbReference type="CDD" id="cd07067">
    <property type="entry name" value="HP_PGM_like"/>
    <property type="match status" value="1"/>
</dbReference>
<dbReference type="PROSITE" id="PS00175">
    <property type="entry name" value="PG_MUTASE"/>
    <property type="match status" value="1"/>
</dbReference>
<comment type="similarity">
    <text evidence="1">Belongs to the phosphoglycerate mutase family. BPG-dependent PGAM subfamily.</text>
</comment>
<keyword evidence="3" id="KW-0324">Glycolysis</keyword>
<dbReference type="InterPro" id="IPR005952">
    <property type="entry name" value="Phosphogly_mut1"/>
</dbReference>
<feature type="binding site" evidence="6">
    <location>
        <begin position="203"/>
        <end position="206"/>
    </location>
    <ligand>
        <name>substrate</name>
    </ligand>
</feature>
<dbReference type="Pfam" id="PF00300">
    <property type="entry name" value="His_Phos_1"/>
    <property type="match status" value="2"/>
</dbReference>
<dbReference type="OMA" id="YSHNCEK"/>
<dbReference type="PANTHER" id="PTHR11931">
    <property type="entry name" value="PHOSPHOGLYCERATE MUTASE"/>
    <property type="match status" value="1"/>
</dbReference>
<feature type="active site" description="Proton donor/acceptor" evidence="5">
    <location>
        <position position="203"/>
    </location>
</feature>
<dbReference type="GO" id="GO:0006096">
    <property type="term" value="P:glycolytic process"/>
    <property type="evidence" value="ECO:0007669"/>
    <property type="project" value="UniProtKB-KW"/>
</dbReference>
<dbReference type="InterPro" id="IPR029033">
    <property type="entry name" value="His_PPase_superfam"/>
</dbReference>
<sequence length="376" mass="42318">MSAATFHQAIGTIQVHGCCDATGSHKGFGNFSARLISKSSRIDFGLLRRGSCSSSGWKLGVLKASTSHTPVIDLVSSPSSNNANNSRKKSNETALILIRHGESLWNMKNLFTGCVDVPLSKKGVEEAIEAGQRISNIPVDMIYTSALIRAQMTAMLAMTQHRRRKVPVIIHNESEQARSWSSIFSDDTKKQSIPVIAAWQLNERMYGELQGLNKQETADRYGKEQVHEWRRSYDIPPPNGESLEMCAERAVAYFKEHIEPQLLSGKNVMIAAHGNSLRSIIMYLDKLTSEEVISLELSTGIPMLYIFKEGKFIRRGSPVGPTEAGVYAYTRWLILHSIFELHTCWCRKLPRKRVPYSIWLQFSKTGVALFTFFLYR</sequence>
<evidence type="ECO:0000256" key="3">
    <source>
        <dbReference type="ARBA" id="ARBA00023152"/>
    </source>
</evidence>
<gene>
    <name evidence="8" type="ORF">HHK36_030656</name>
</gene>
<feature type="binding site" evidence="6">
    <location>
        <begin position="99"/>
        <end position="106"/>
    </location>
    <ligand>
        <name>substrate</name>
    </ligand>
</feature>
<evidence type="ECO:0000256" key="6">
    <source>
        <dbReference type="PIRSR" id="PIRSR613078-2"/>
    </source>
</evidence>
<evidence type="ECO:0000256" key="1">
    <source>
        <dbReference type="ARBA" id="ARBA00006717"/>
    </source>
</evidence>
<feature type="site" description="Transition state stabilizer" evidence="7">
    <location>
        <position position="273"/>
    </location>
</feature>
<evidence type="ECO:0000256" key="2">
    <source>
        <dbReference type="ARBA" id="ARBA00012028"/>
    </source>
</evidence>
<name>A0A834YCJ0_TETSI</name>
<evidence type="ECO:0000256" key="5">
    <source>
        <dbReference type="PIRSR" id="PIRSR613078-1"/>
    </source>
</evidence>
<feature type="binding site" evidence="6">
    <location>
        <position position="214"/>
    </location>
    <ligand>
        <name>substrate</name>
    </ligand>
</feature>
<dbReference type="SUPFAM" id="SSF53254">
    <property type="entry name" value="Phosphoglycerate mutase-like"/>
    <property type="match status" value="1"/>
</dbReference>
<dbReference type="Gene3D" id="3.40.50.1240">
    <property type="entry name" value="Phosphoglycerate mutase-like"/>
    <property type="match status" value="1"/>
</dbReference>
<dbReference type="InterPro" id="IPR001345">
    <property type="entry name" value="PG/BPGM_mutase_AS"/>
</dbReference>
<evidence type="ECO:0000313" key="9">
    <source>
        <dbReference type="Proteomes" id="UP000655225"/>
    </source>
</evidence>
<dbReference type="HAMAP" id="MF_01039">
    <property type="entry name" value="PGAM_GpmA"/>
    <property type="match status" value="1"/>
</dbReference>
<protein>
    <recommendedName>
        <fullName evidence="2">phosphoglycerate mutase (2,3-diphosphoglycerate-dependent)</fullName>
        <ecNumber evidence="2">5.4.2.11</ecNumber>
    </recommendedName>
</protein>
<dbReference type="SMART" id="SM00855">
    <property type="entry name" value="PGAM"/>
    <property type="match status" value="1"/>
</dbReference>
<feature type="binding site" evidence="6">
    <location>
        <begin position="112"/>
        <end position="113"/>
    </location>
    <ligand>
        <name>substrate</name>
    </ligand>
</feature>
<evidence type="ECO:0000313" key="8">
    <source>
        <dbReference type="EMBL" id="KAF8377281.1"/>
    </source>
</evidence>
<dbReference type="GO" id="GO:0004619">
    <property type="term" value="F:phosphoglycerate mutase activity"/>
    <property type="evidence" value="ECO:0007669"/>
    <property type="project" value="UniProtKB-EC"/>
</dbReference>
<evidence type="ECO:0000256" key="4">
    <source>
        <dbReference type="ARBA" id="ARBA00023235"/>
    </source>
</evidence>
<dbReference type="AlphaFoldDB" id="A0A834YCJ0"/>
<feature type="binding site" evidence="6">
    <location>
        <begin position="230"/>
        <end position="231"/>
    </location>
    <ligand>
        <name>substrate</name>
    </ligand>
</feature>
<feature type="binding site" evidence="6">
    <location>
        <position position="149"/>
    </location>
    <ligand>
        <name>substrate</name>
    </ligand>
</feature>
<dbReference type="EMBL" id="JABCRI010000024">
    <property type="protein sequence ID" value="KAF8377281.1"/>
    <property type="molecule type" value="Genomic_DNA"/>
</dbReference>
<dbReference type="Proteomes" id="UP000655225">
    <property type="component" value="Unassembled WGS sequence"/>
</dbReference>
<accession>A0A834YCJ0</accession>
<keyword evidence="4" id="KW-0413">Isomerase</keyword>
<keyword evidence="9" id="KW-1185">Reference proteome</keyword>
<dbReference type="EC" id="5.4.2.11" evidence="2"/>
<proteinExistence type="inferred from homology"/>
<feature type="active site" description="Tele-phosphohistidine intermediate" evidence="5">
    <location>
        <position position="100"/>
    </location>
</feature>
<feature type="binding site" evidence="6">
    <location>
        <begin position="274"/>
        <end position="275"/>
    </location>
    <ligand>
        <name>substrate</name>
    </ligand>
</feature>
<comment type="caution">
    <text evidence="8">The sequence shown here is derived from an EMBL/GenBank/DDBJ whole genome shotgun (WGS) entry which is preliminary data.</text>
</comment>
<organism evidence="8 9">
    <name type="scientific">Tetracentron sinense</name>
    <name type="common">Spur-leaf</name>
    <dbReference type="NCBI Taxonomy" id="13715"/>
    <lineage>
        <taxon>Eukaryota</taxon>
        <taxon>Viridiplantae</taxon>
        <taxon>Streptophyta</taxon>
        <taxon>Embryophyta</taxon>
        <taxon>Tracheophyta</taxon>
        <taxon>Spermatophyta</taxon>
        <taxon>Magnoliopsida</taxon>
        <taxon>Trochodendrales</taxon>
        <taxon>Trochodendraceae</taxon>
        <taxon>Tetracentron</taxon>
    </lineage>
</organism>